<accession>A0A8J4VHQ8</accession>
<evidence type="ECO:0008006" key="5">
    <source>
        <dbReference type="Google" id="ProtNLM"/>
    </source>
</evidence>
<dbReference type="PANTHER" id="PTHR34291:SF7">
    <property type="entry name" value="PROTEIN, PUTATIVE-RELATED"/>
    <property type="match status" value="1"/>
</dbReference>
<dbReference type="OrthoDB" id="1936969at2759"/>
<keyword evidence="2" id="KW-0472">Membrane</keyword>
<evidence type="ECO:0000256" key="1">
    <source>
        <dbReference type="SAM" id="MobiDB-lite"/>
    </source>
</evidence>
<name>A0A8J4VHQ8_9ROSI</name>
<protein>
    <recommendedName>
        <fullName evidence="5">Hydroxyproline-rich glycoprotein family protein</fullName>
    </recommendedName>
</protein>
<dbReference type="AlphaFoldDB" id="A0A8J4VHQ8"/>
<reference evidence="3" key="1">
    <citation type="submission" date="2020-03" db="EMBL/GenBank/DDBJ databases">
        <title>Castanea mollissima Vanexum genome sequencing.</title>
        <authorList>
            <person name="Staton M."/>
        </authorList>
    </citation>
    <scope>NUCLEOTIDE SEQUENCE</scope>
    <source>
        <tissue evidence="3">Leaf</tissue>
    </source>
</reference>
<gene>
    <name evidence="3" type="ORF">CMV_024636</name>
</gene>
<keyword evidence="2" id="KW-1133">Transmembrane helix</keyword>
<evidence type="ECO:0000313" key="4">
    <source>
        <dbReference type="Proteomes" id="UP000737018"/>
    </source>
</evidence>
<keyword evidence="2" id="KW-0812">Transmembrane</keyword>
<dbReference type="InterPro" id="IPR037699">
    <property type="entry name" value="At5g65660-like"/>
</dbReference>
<feature type="transmembrane region" description="Helical" evidence="2">
    <location>
        <begin position="12"/>
        <end position="36"/>
    </location>
</feature>
<dbReference type="Proteomes" id="UP000737018">
    <property type="component" value="Unassembled WGS sequence"/>
</dbReference>
<evidence type="ECO:0000313" key="3">
    <source>
        <dbReference type="EMBL" id="KAF3949499.1"/>
    </source>
</evidence>
<proteinExistence type="predicted"/>
<organism evidence="3 4">
    <name type="scientific">Castanea mollissima</name>
    <name type="common">Chinese chestnut</name>
    <dbReference type="NCBI Taxonomy" id="60419"/>
    <lineage>
        <taxon>Eukaryota</taxon>
        <taxon>Viridiplantae</taxon>
        <taxon>Streptophyta</taxon>
        <taxon>Embryophyta</taxon>
        <taxon>Tracheophyta</taxon>
        <taxon>Spermatophyta</taxon>
        <taxon>Magnoliopsida</taxon>
        <taxon>eudicotyledons</taxon>
        <taxon>Gunneridae</taxon>
        <taxon>Pentapetalae</taxon>
        <taxon>rosids</taxon>
        <taxon>fabids</taxon>
        <taxon>Fagales</taxon>
        <taxon>Fagaceae</taxon>
        <taxon>Castanea</taxon>
    </lineage>
</organism>
<dbReference type="PANTHER" id="PTHR34291">
    <property type="entry name" value="HYDROXYPROLINE-RICH GLYCOPROTEIN FAMILY PROTEIN"/>
    <property type="match status" value="1"/>
</dbReference>
<comment type="caution">
    <text evidence="3">The sequence shown here is derived from an EMBL/GenBank/DDBJ whole genome shotgun (WGS) entry which is preliminary data.</text>
</comment>
<keyword evidence="4" id="KW-1185">Reference proteome</keyword>
<sequence>MEDKNDSTRPLLSFPVGLALLLILLLCMSAFFYCCFQWEKLRSLFISSMDDNISDIEADVPNSPRKPLPPHKITKGDESQSFSVLMPGDQVPKFIAMACPCRPPLAERVTIEVQKPPTSVVPLR</sequence>
<feature type="region of interest" description="Disordered" evidence="1">
    <location>
        <begin position="57"/>
        <end position="76"/>
    </location>
</feature>
<evidence type="ECO:0000256" key="2">
    <source>
        <dbReference type="SAM" id="Phobius"/>
    </source>
</evidence>
<dbReference type="EMBL" id="JRKL02006043">
    <property type="protein sequence ID" value="KAF3949499.1"/>
    <property type="molecule type" value="Genomic_DNA"/>
</dbReference>